<evidence type="ECO:0000313" key="1">
    <source>
        <dbReference type="EMBL" id="MVM32723.1"/>
    </source>
</evidence>
<protein>
    <recommendedName>
        <fullName evidence="3">Penicillin-binding protein activator LpoB</fullName>
    </recommendedName>
</protein>
<sequence length="305" mass="33167">MKLFTNLVWLLVLAFYPVSVILAQDNPEDRLAVAVLPFTSSKIVKAEDVETIYGQVTEAFVNTRRFTVIERKNHAAVFAELEQQKQEIYMNSTNLAKQGMQLGANYLVLGDVGAGGSNSAVAITLKLVDVETSEIVASKNISSDNSGTKKLLSTGLDVFSITSASKKGYYNNTDVAVNSAGKTMVNNLSINTLDIGKRVKDFIVEYFPLNSKIISIEQQKGDEAEKVLVAVGEGMSLRKGQTLYVYEQTMLEAGGRKLRRKTELGKIRIESIEGAVSVCKVSDGGTAILKKYAGNGVYVSTNKSK</sequence>
<dbReference type="InterPro" id="IPR036087">
    <property type="entry name" value="Nict_dMeBzImd_PRibTrfase_sf"/>
</dbReference>
<dbReference type="AlphaFoldDB" id="A0A7K1SG56"/>
<comment type="caution">
    <text evidence="1">The sequence shown here is derived from an EMBL/GenBank/DDBJ whole genome shotgun (WGS) entry which is preliminary data.</text>
</comment>
<dbReference type="Proteomes" id="UP000436006">
    <property type="component" value="Unassembled WGS sequence"/>
</dbReference>
<dbReference type="EMBL" id="WPIN01000008">
    <property type="protein sequence ID" value="MVM32723.1"/>
    <property type="molecule type" value="Genomic_DNA"/>
</dbReference>
<dbReference type="InterPro" id="IPR014094">
    <property type="entry name" value="LpoB"/>
</dbReference>
<reference evidence="1 2" key="1">
    <citation type="submission" date="2019-12" db="EMBL/GenBank/DDBJ databases">
        <title>Spirosoma sp. HMF4905 genome sequencing and assembly.</title>
        <authorList>
            <person name="Kang H."/>
            <person name="Cha I."/>
            <person name="Kim H."/>
            <person name="Joh K."/>
        </authorList>
    </citation>
    <scope>NUCLEOTIDE SEQUENCE [LARGE SCALE GENOMIC DNA]</scope>
    <source>
        <strain evidence="1 2">HMF4905</strain>
    </source>
</reference>
<dbReference type="RefSeq" id="WP_157587436.1">
    <property type="nucleotide sequence ID" value="NZ_WPIN01000008.1"/>
</dbReference>
<keyword evidence="2" id="KW-1185">Reference proteome</keyword>
<evidence type="ECO:0008006" key="3">
    <source>
        <dbReference type="Google" id="ProtNLM"/>
    </source>
</evidence>
<dbReference type="Gene3D" id="3.40.50.10610">
    <property type="entry name" value="ABC-type transport auxiliary lipoprotein component"/>
    <property type="match status" value="1"/>
</dbReference>
<proteinExistence type="predicted"/>
<accession>A0A7K1SG56</accession>
<dbReference type="Pfam" id="PF13036">
    <property type="entry name" value="LpoB"/>
    <property type="match status" value="1"/>
</dbReference>
<gene>
    <name evidence="1" type="ORF">GO755_21965</name>
</gene>
<dbReference type="GO" id="GO:0008939">
    <property type="term" value="F:nicotinate-nucleotide-dimethylbenzimidazole phosphoribosyltransferase activity"/>
    <property type="evidence" value="ECO:0007669"/>
    <property type="project" value="InterPro"/>
</dbReference>
<organism evidence="1 2">
    <name type="scientific">Spirosoma arboris</name>
    <dbReference type="NCBI Taxonomy" id="2682092"/>
    <lineage>
        <taxon>Bacteria</taxon>
        <taxon>Pseudomonadati</taxon>
        <taxon>Bacteroidota</taxon>
        <taxon>Cytophagia</taxon>
        <taxon>Cytophagales</taxon>
        <taxon>Cytophagaceae</taxon>
        <taxon>Spirosoma</taxon>
    </lineage>
</organism>
<name>A0A7K1SG56_9BACT</name>
<dbReference type="SUPFAM" id="SSF52733">
    <property type="entry name" value="Nicotinate mononucleotide:5,6-dimethylbenzimidazole phosphoribosyltransferase (CobT)"/>
    <property type="match status" value="1"/>
</dbReference>
<evidence type="ECO:0000313" key="2">
    <source>
        <dbReference type="Proteomes" id="UP000436006"/>
    </source>
</evidence>